<feature type="transmembrane region" description="Helical" evidence="1">
    <location>
        <begin position="393"/>
        <end position="419"/>
    </location>
</feature>
<evidence type="ECO:0000313" key="2">
    <source>
        <dbReference type="EMBL" id="QWG03050.1"/>
    </source>
</evidence>
<keyword evidence="3" id="KW-1185">Reference proteome</keyword>
<feature type="transmembrane region" description="Helical" evidence="1">
    <location>
        <begin position="6"/>
        <end position="24"/>
    </location>
</feature>
<dbReference type="EMBL" id="CP076132">
    <property type="protein sequence ID" value="QWG03050.1"/>
    <property type="molecule type" value="Genomic_DNA"/>
</dbReference>
<gene>
    <name evidence="2" type="ORF">KMW28_05570</name>
</gene>
<organism evidence="2 3">
    <name type="scientific">Flammeovirga yaeyamensis</name>
    <dbReference type="NCBI Taxonomy" id="367791"/>
    <lineage>
        <taxon>Bacteria</taxon>
        <taxon>Pseudomonadati</taxon>
        <taxon>Bacteroidota</taxon>
        <taxon>Cytophagia</taxon>
        <taxon>Cytophagales</taxon>
        <taxon>Flammeovirgaceae</taxon>
        <taxon>Flammeovirga</taxon>
    </lineage>
</organism>
<sequence>MDKKLLFQIGLPVILLILIVGIIINHKNDSYKEELSYKEYEKSSRDSYLSFKTNILNELKGEVNLKEEDSWQQDYNSHLNMTASQFEGPQVHIDKFVYYGDEYYQDSVFEKPHEYKQFSSPFTVSSLVFDPDERTSGKPDIRVTVVQPKPYEESRSEILTKFLKRFDGGEKNISPYRTYFKEVYSIRDSTIIIENIKMDLWLTKFSVTVETESWTHNREDEDDNKREIANQRHKPFNIFLEIIPNVSPWYVNTGNAFDKKADMAVGAIYCEGITKKPKDNWNIGVTPKSIGTDLPLIQQSYYNNLNNPNKLFNEKEGNKTVWNKSLFAVISVQNIGSYRKLTSKGDEQVTFDFIMPLLVRGSWDIQIPSSIIPEYEPTPPYRRSLSNILLPKWGLGIFGQSVSLILFLIIILCVGYIVLKVMKPF</sequence>
<dbReference type="AlphaFoldDB" id="A0AAX1N9X9"/>
<protein>
    <submittedName>
        <fullName evidence="2">Uncharacterized protein</fullName>
    </submittedName>
</protein>
<evidence type="ECO:0000313" key="3">
    <source>
        <dbReference type="Proteomes" id="UP000678679"/>
    </source>
</evidence>
<keyword evidence="1" id="KW-0472">Membrane</keyword>
<accession>A0AAX1N9X9</accession>
<dbReference type="KEGG" id="fya:KMW28_05570"/>
<keyword evidence="1" id="KW-0812">Transmembrane</keyword>
<reference evidence="2 3" key="1">
    <citation type="submission" date="2021-05" db="EMBL/GenBank/DDBJ databases">
        <title>Comparative genomic studies on the polysaccharide-degrading batcterial strains of the Flammeovirga genus.</title>
        <authorList>
            <person name="Zewei F."/>
            <person name="Zheng Z."/>
            <person name="Yu L."/>
            <person name="Ruyue G."/>
            <person name="Yanhong M."/>
            <person name="Yuanyuan C."/>
            <person name="Jingyan G."/>
            <person name="Wenjun H."/>
        </authorList>
    </citation>
    <scope>NUCLEOTIDE SEQUENCE [LARGE SCALE GENOMIC DNA]</scope>
    <source>
        <strain evidence="2 3">NBRC:100898</strain>
    </source>
</reference>
<evidence type="ECO:0000256" key="1">
    <source>
        <dbReference type="SAM" id="Phobius"/>
    </source>
</evidence>
<dbReference type="RefSeq" id="WP_169664243.1">
    <property type="nucleotide sequence ID" value="NZ_CP076132.1"/>
</dbReference>
<proteinExistence type="predicted"/>
<name>A0AAX1N9X9_9BACT</name>
<dbReference type="Proteomes" id="UP000678679">
    <property type="component" value="Chromosome 1"/>
</dbReference>
<keyword evidence="1" id="KW-1133">Transmembrane helix</keyword>